<dbReference type="PANTHER" id="PTHR38034">
    <property type="entry name" value="INNER MEMBRANE PROTEIN YPJD"/>
    <property type="match status" value="1"/>
</dbReference>
<evidence type="ECO:0000313" key="3">
    <source>
        <dbReference type="EMBL" id="ALE02057.1"/>
    </source>
</evidence>
<feature type="domain" description="Cytochrome c assembly protein" evidence="2">
    <location>
        <begin position="64"/>
        <end position="260"/>
    </location>
</feature>
<feature type="transmembrane region" description="Helical" evidence="1">
    <location>
        <begin position="93"/>
        <end position="110"/>
    </location>
</feature>
<dbReference type="STRING" id="1125411.W908_05545"/>
<feature type="transmembrane region" description="Helical" evidence="1">
    <location>
        <begin position="6"/>
        <end position="24"/>
    </location>
</feature>
<keyword evidence="1" id="KW-0812">Transmembrane</keyword>
<dbReference type="Pfam" id="PF01578">
    <property type="entry name" value="Cytochrom_C_asm"/>
    <property type="match status" value="1"/>
</dbReference>
<feature type="transmembrane region" description="Helical" evidence="1">
    <location>
        <begin position="36"/>
        <end position="55"/>
    </location>
</feature>
<feature type="transmembrane region" description="Helical" evidence="1">
    <location>
        <begin position="208"/>
        <end position="228"/>
    </location>
</feature>
<feature type="transmembrane region" description="Helical" evidence="1">
    <location>
        <begin position="235"/>
        <end position="257"/>
    </location>
</feature>
<feature type="transmembrane region" description="Helical" evidence="1">
    <location>
        <begin position="173"/>
        <end position="196"/>
    </location>
</feature>
<gene>
    <name evidence="3" type="ORF">W908_05545</name>
</gene>
<reference evidence="3 4" key="1">
    <citation type="journal article" date="2015" name="Genome Announc.">
        <title>Genome Sequence of 'Candidatus Thioglobus singularis' Strain PS1, a Mixotroph from the SUP05 Clade of Marine Gammaproteobacteria.</title>
        <authorList>
            <person name="Marshall K.T."/>
            <person name="Morris R.M."/>
        </authorList>
    </citation>
    <scope>NUCLEOTIDE SEQUENCE [LARGE SCALE GENOMIC DNA]</scope>
    <source>
        <strain evidence="3 4">PS1</strain>
    </source>
</reference>
<dbReference type="GO" id="GO:0017004">
    <property type="term" value="P:cytochrome complex assembly"/>
    <property type="evidence" value="ECO:0007669"/>
    <property type="project" value="InterPro"/>
</dbReference>
<dbReference type="InterPro" id="IPR052372">
    <property type="entry name" value="YpjD/HemX"/>
</dbReference>
<proteinExistence type="predicted"/>
<evidence type="ECO:0000259" key="2">
    <source>
        <dbReference type="Pfam" id="PF01578"/>
    </source>
</evidence>
<keyword evidence="4" id="KW-1185">Reference proteome</keyword>
<accession>A0A0M4LDN7</accession>
<organism evidence="3 4">
    <name type="scientific">Candidatus Pseudothioglobus singularis PS1</name>
    <dbReference type="NCBI Taxonomy" id="1125411"/>
    <lineage>
        <taxon>Bacteria</taxon>
        <taxon>Pseudomonadati</taxon>
        <taxon>Pseudomonadota</taxon>
        <taxon>Gammaproteobacteria</taxon>
        <taxon>Candidatus Pseudothioglobaceae</taxon>
        <taxon>Candidatus Pseudothioglobus</taxon>
    </lineage>
</organism>
<dbReference type="PANTHER" id="PTHR38034:SF1">
    <property type="entry name" value="INNER MEMBRANE PROTEIN YPJD"/>
    <property type="match status" value="1"/>
</dbReference>
<dbReference type="RefSeq" id="WP_053820272.1">
    <property type="nucleotide sequence ID" value="NZ_CP006911.1"/>
</dbReference>
<dbReference type="EMBL" id="CP006911">
    <property type="protein sequence ID" value="ALE02057.1"/>
    <property type="molecule type" value="Genomic_DNA"/>
</dbReference>
<dbReference type="Proteomes" id="UP000068905">
    <property type="component" value="Chromosome"/>
</dbReference>
<dbReference type="KEGG" id="tsn:W908_05545"/>
<name>A0A0M4LDN7_9GAMM</name>
<keyword evidence="1" id="KW-0472">Membrane</keyword>
<keyword evidence="1" id="KW-1133">Transmembrane helix</keyword>
<feature type="transmembrane region" description="Helical" evidence="1">
    <location>
        <begin position="116"/>
        <end position="140"/>
    </location>
</feature>
<feature type="transmembrane region" description="Helical" evidence="1">
    <location>
        <begin position="61"/>
        <end position="81"/>
    </location>
</feature>
<dbReference type="AlphaFoldDB" id="A0A0M4LDN7"/>
<evidence type="ECO:0000313" key="4">
    <source>
        <dbReference type="Proteomes" id="UP000068905"/>
    </source>
</evidence>
<dbReference type="GO" id="GO:0020037">
    <property type="term" value="F:heme binding"/>
    <property type="evidence" value="ECO:0007669"/>
    <property type="project" value="InterPro"/>
</dbReference>
<evidence type="ECO:0000256" key="1">
    <source>
        <dbReference type="SAM" id="Phobius"/>
    </source>
</evidence>
<dbReference type="InterPro" id="IPR002541">
    <property type="entry name" value="Cyt_c_assembly"/>
</dbReference>
<sequence length="262" mass="29243">MPLLHTLPFIAYLLAGLLLTRYFLLDTVTSQHRLVVNLMLLVAVSSHGYILFEMWQHNGVFFGLTVSVSFVAWVVATLLFLTSFTKPIHSLGMLVYPLSAIAVIVSFLLPGSEGKLLSISIAAHVFLSIGAYALLALAVGQSILLSIQERLLHEHNFNTFVDKLPALQTMEDFLYQTLKMGFLLLTLSLISGYLYISDFFTQQLTYKTILSVMAWIGFAVILFGHMIFGWRGKLIVLSTQVAFAVLVLSYFGTKFFIEFLAA</sequence>
<dbReference type="OrthoDB" id="9780793at2"/>
<protein>
    <submittedName>
        <fullName evidence="3">Cytochrome C biogenesis protein</fullName>
    </submittedName>
</protein>